<sequence>MESGLKQAWLACVAGQAHAFLLGSWIPSGANEVCWQDGSLWLSRETDVLVKTRQDSAHRVQIKSRIRVES</sequence>
<feature type="chain" id="PRO_5040186517" evidence="1">
    <location>
        <begin position="20"/>
        <end position="70"/>
    </location>
</feature>
<proteinExistence type="predicted"/>
<evidence type="ECO:0000313" key="2">
    <source>
        <dbReference type="EMBL" id="KAH7025931.1"/>
    </source>
</evidence>
<protein>
    <submittedName>
        <fullName evidence="2">Uncharacterized protein</fullName>
    </submittedName>
</protein>
<dbReference type="RefSeq" id="XP_046009148.1">
    <property type="nucleotide sequence ID" value="XM_046148516.1"/>
</dbReference>
<dbReference type="GeneID" id="70178062"/>
<evidence type="ECO:0000256" key="1">
    <source>
        <dbReference type="SAM" id="SignalP"/>
    </source>
</evidence>
<reference evidence="2" key="1">
    <citation type="journal article" date="2021" name="Nat. Commun.">
        <title>Genetic determinants of endophytism in the Arabidopsis root mycobiome.</title>
        <authorList>
            <person name="Mesny F."/>
            <person name="Miyauchi S."/>
            <person name="Thiergart T."/>
            <person name="Pickel B."/>
            <person name="Atanasova L."/>
            <person name="Karlsson M."/>
            <person name="Huettel B."/>
            <person name="Barry K.W."/>
            <person name="Haridas S."/>
            <person name="Chen C."/>
            <person name="Bauer D."/>
            <person name="Andreopoulos W."/>
            <person name="Pangilinan J."/>
            <person name="LaButti K."/>
            <person name="Riley R."/>
            <person name="Lipzen A."/>
            <person name="Clum A."/>
            <person name="Drula E."/>
            <person name="Henrissat B."/>
            <person name="Kohler A."/>
            <person name="Grigoriev I.V."/>
            <person name="Martin F.M."/>
            <person name="Hacquard S."/>
        </authorList>
    </citation>
    <scope>NUCLEOTIDE SEQUENCE</scope>
    <source>
        <strain evidence="2">MPI-CAGE-CH-0230</strain>
    </source>
</reference>
<keyword evidence="1" id="KW-0732">Signal</keyword>
<feature type="signal peptide" evidence="1">
    <location>
        <begin position="1"/>
        <end position="19"/>
    </location>
</feature>
<dbReference type="Proteomes" id="UP000756346">
    <property type="component" value="Unassembled WGS sequence"/>
</dbReference>
<accession>A0A9P9BMJ8</accession>
<gene>
    <name evidence="2" type="ORF">B0I36DRAFT_151284</name>
</gene>
<evidence type="ECO:0000313" key="3">
    <source>
        <dbReference type="Proteomes" id="UP000756346"/>
    </source>
</evidence>
<comment type="caution">
    <text evidence="2">The sequence shown here is derived from an EMBL/GenBank/DDBJ whole genome shotgun (WGS) entry which is preliminary data.</text>
</comment>
<dbReference type="AlphaFoldDB" id="A0A9P9BMJ8"/>
<keyword evidence="3" id="KW-1185">Reference proteome</keyword>
<organism evidence="2 3">
    <name type="scientific">Microdochium trichocladiopsis</name>
    <dbReference type="NCBI Taxonomy" id="1682393"/>
    <lineage>
        <taxon>Eukaryota</taxon>
        <taxon>Fungi</taxon>
        <taxon>Dikarya</taxon>
        <taxon>Ascomycota</taxon>
        <taxon>Pezizomycotina</taxon>
        <taxon>Sordariomycetes</taxon>
        <taxon>Xylariomycetidae</taxon>
        <taxon>Xylariales</taxon>
        <taxon>Microdochiaceae</taxon>
        <taxon>Microdochium</taxon>
    </lineage>
</organism>
<name>A0A9P9BMJ8_9PEZI</name>
<dbReference type="EMBL" id="JAGTJQ010000008">
    <property type="protein sequence ID" value="KAH7025931.1"/>
    <property type="molecule type" value="Genomic_DNA"/>
</dbReference>